<sequence>MTHKVDWLPPLVLFGEYNGHWDAYLDAIYEFFRQDFVNDKPYFQGRRLGLKRHPLTYGKEATFWHMIQKGTDENNRTPDFRRCERIRWPRPIIENDDSSAVKIWRNQRGQEERVCLWFEQENYLVILADRGEYILPWTAYLVEQQHRQRKLLKEHDRYWRTMEQKG</sequence>
<dbReference type="EMBL" id="JAEPCM010000768">
    <property type="protein sequence ID" value="MCG7948699.1"/>
    <property type="molecule type" value="Genomic_DNA"/>
</dbReference>
<organism evidence="1 2">
    <name type="scientific">Candidatus Thiodiazotropha taylori</name>
    <dbReference type="NCBI Taxonomy" id="2792791"/>
    <lineage>
        <taxon>Bacteria</taxon>
        <taxon>Pseudomonadati</taxon>
        <taxon>Pseudomonadota</taxon>
        <taxon>Gammaproteobacteria</taxon>
        <taxon>Chromatiales</taxon>
        <taxon>Sedimenticolaceae</taxon>
        <taxon>Candidatus Thiodiazotropha</taxon>
    </lineage>
</organism>
<dbReference type="AlphaFoldDB" id="A0A9E4N756"/>
<reference evidence="1" key="1">
    <citation type="journal article" date="2021" name="Proc. Natl. Acad. Sci. U.S.A.">
        <title>Global biogeography of chemosynthetic symbionts reveals both localized and globally distributed symbiont groups. .</title>
        <authorList>
            <person name="Osvatic J.T."/>
            <person name="Wilkins L.G.E."/>
            <person name="Leibrecht L."/>
            <person name="Leray M."/>
            <person name="Zauner S."/>
            <person name="Polzin J."/>
            <person name="Camacho Y."/>
            <person name="Gros O."/>
            <person name="van Gils J.A."/>
            <person name="Eisen J.A."/>
            <person name="Petersen J.M."/>
            <person name="Yuen B."/>
        </authorList>
    </citation>
    <scope>NUCLEOTIDE SEQUENCE</scope>
    <source>
        <strain evidence="1">MAGclacostrist064TRANS</strain>
    </source>
</reference>
<evidence type="ECO:0000313" key="2">
    <source>
        <dbReference type="Proteomes" id="UP000886667"/>
    </source>
</evidence>
<accession>A0A9E4N756</accession>
<protein>
    <recommendedName>
        <fullName evidence="3">Phage P1-related protein</fullName>
    </recommendedName>
</protein>
<gene>
    <name evidence="1" type="ORF">JAZ07_20350</name>
</gene>
<evidence type="ECO:0008006" key="3">
    <source>
        <dbReference type="Google" id="ProtNLM"/>
    </source>
</evidence>
<proteinExistence type="predicted"/>
<dbReference type="Proteomes" id="UP000886667">
    <property type="component" value="Unassembled WGS sequence"/>
</dbReference>
<comment type="caution">
    <text evidence="1">The sequence shown here is derived from an EMBL/GenBank/DDBJ whole genome shotgun (WGS) entry which is preliminary data.</text>
</comment>
<evidence type="ECO:0000313" key="1">
    <source>
        <dbReference type="EMBL" id="MCG7948699.1"/>
    </source>
</evidence>
<name>A0A9E4N756_9GAMM</name>